<name>A0A6J5PYS4_9CAUD</name>
<dbReference type="InterPro" id="IPR011231">
    <property type="entry name" value="Phage_VT1-Sakai_H0018"/>
</dbReference>
<dbReference type="Pfam" id="PF09956">
    <property type="entry name" value="Phage_cement_2"/>
    <property type="match status" value="1"/>
</dbReference>
<gene>
    <name evidence="1" type="ORF">UFOVP978_21</name>
</gene>
<sequence>MAFSNILFDYSFPASADLSTKQHYFVSLNSAGNIAVTGAGADLVGVLQDKPSALGQSSQVRVLGISKVVAGGTILPGALVASTSTGTALTAVATNTVAGRALTNAASGELVSVLLTGPYKI</sequence>
<evidence type="ECO:0000313" key="1">
    <source>
        <dbReference type="EMBL" id="CAB4176272.1"/>
    </source>
</evidence>
<protein>
    <recommendedName>
        <fullName evidence="2">Bacteriophage VT1-Sakai, H0018</fullName>
    </recommendedName>
</protein>
<organism evidence="1">
    <name type="scientific">uncultured Caudovirales phage</name>
    <dbReference type="NCBI Taxonomy" id="2100421"/>
    <lineage>
        <taxon>Viruses</taxon>
        <taxon>Duplodnaviria</taxon>
        <taxon>Heunggongvirae</taxon>
        <taxon>Uroviricota</taxon>
        <taxon>Caudoviricetes</taxon>
        <taxon>Peduoviridae</taxon>
        <taxon>Maltschvirus</taxon>
        <taxon>Maltschvirus maltsch</taxon>
    </lineage>
</organism>
<proteinExistence type="predicted"/>
<evidence type="ECO:0008006" key="2">
    <source>
        <dbReference type="Google" id="ProtNLM"/>
    </source>
</evidence>
<dbReference type="EMBL" id="LR796937">
    <property type="protein sequence ID" value="CAB4176272.1"/>
    <property type="molecule type" value="Genomic_DNA"/>
</dbReference>
<reference evidence="1" key="1">
    <citation type="submission" date="2020-05" db="EMBL/GenBank/DDBJ databases">
        <authorList>
            <person name="Chiriac C."/>
            <person name="Salcher M."/>
            <person name="Ghai R."/>
            <person name="Kavagutti S V."/>
        </authorList>
    </citation>
    <scope>NUCLEOTIDE SEQUENCE</scope>
</reference>
<accession>A0A6J5PYS4</accession>